<evidence type="ECO:0000256" key="1">
    <source>
        <dbReference type="ARBA" id="ARBA00022741"/>
    </source>
</evidence>
<reference evidence="3" key="1">
    <citation type="submission" date="2018-01" db="EMBL/GenBank/DDBJ databases">
        <authorList>
            <person name="Mao J.F."/>
        </authorList>
    </citation>
    <scope>NUCLEOTIDE SEQUENCE</scope>
    <source>
        <strain evidence="3">Huo1</strain>
        <tissue evidence="3">Leaf</tissue>
    </source>
</reference>
<dbReference type="SUPFAM" id="SSF52540">
    <property type="entry name" value="P-loop containing nucleoside triphosphate hydrolases"/>
    <property type="match status" value="1"/>
</dbReference>
<comment type="caution">
    <text evidence="3">The sequence shown here is derived from an EMBL/GenBank/DDBJ whole genome shotgun (WGS) entry which is preliminary data.</text>
</comment>
<dbReference type="GO" id="GO:0005524">
    <property type="term" value="F:ATP binding"/>
    <property type="evidence" value="ECO:0007669"/>
    <property type="project" value="UniProtKB-KW"/>
</dbReference>
<dbReference type="Gene3D" id="3.40.50.300">
    <property type="entry name" value="P-loop containing nucleotide triphosphate hydrolases"/>
    <property type="match status" value="1"/>
</dbReference>
<reference evidence="3" key="2">
    <citation type="submission" date="2020-08" db="EMBL/GenBank/DDBJ databases">
        <title>Plant Genome Project.</title>
        <authorList>
            <person name="Zhang R.-G."/>
        </authorList>
    </citation>
    <scope>NUCLEOTIDE SEQUENCE</scope>
    <source>
        <strain evidence="3">Huo1</strain>
        <tissue evidence="3">Leaf</tissue>
    </source>
</reference>
<sequence>MSVIICETFYEDEPTLDEVKLEISSIVGVPEIKRQLESIVEKIIDAEKDAADGIRVIPPKPFHMVFVGRNGTGKSTVARIIGKLFYLAGALASYTVTEMQGNQKMKDAEGGVLLVNIDEEDLINSDTQEELIALMDAGDSSVVLAGNYSALNQYMKCNLNLYKRFSARLQFDDLTCEDLAMILERKASIKEDNDLLCGFELDSSCSTDSIARTIAELTPRNLRSLLNAHLLDQMLIEAKKVAMPGERIISLGDLAMGIQNGADVYKKLLNL</sequence>
<accession>A0A8X8WIA4</accession>
<dbReference type="OrthoDB" id="2423195at2759"/>
<organism evidence="3">
    <name type="scientific">Salvia splendens</name>
    <name type="common">Scarlet sage</name>
    <dbReference type="NCBI Taxonomy" id="180675"/>
    <lineage>
        <taxon>Eukaryota</taxon>
        <taxon>Viridiplantae</taxon>
        <taxon>Streptophyta</taxon>
        <taxon>Embryophyta</taxon>
        <taxon>Tracheophyta</taxon>
        <taxon>Spermatophyta</taxon>
        <taxon>Magnoliopsida</taxon>
        <taxon>eudicotyledons</taxon>
        <taxon>Gunneridae</taxon>
        <taxon>Pentapetalae</taxon>
        <taxon>asterids</taxon>
        <taxon>lamiids</taxon>
        <taxon>Lamiales</taxon>
        <taxon>Lamiaceae</taxon>
        <taxon>Nepetoideae</taxon>
        <taxon>Mentheae</taxon>
        <taxon>Salviinae</taxon>
        <taxon>Salvia</taxon>
        <taxon>Salvia subgen. Calosphace</taxon>
        <taxon>core Calosphace</taxon>
    </lineage>
</organism>
<name>A0A8X8WIA4_SALSN</name>
<keyword evidence="2" id="KW-0067">ATP-binding</keyword>
<dbReference type="GO" id="GO:0016887">
    <property type="term" value="F:ATP hydrolysis activity"/>
    <property type="evidence" value="ECO:0007669"/>
    <property type="project" value="TreeGrafter"/>
</dbReference>
<dbReference type="InterPro" id="IPR027417">
    <property type="entry name" value="P-loop_NTPase"/>
</dbReference>
<keyword evidence="1" id="KW-0547">Nucleotide-binding</keyword>
<proteinExistence type="predicted"/>
<evidence type="ECO:0000313" key="4">
    <source>
        <dbReference type="Proteomes" id="UP000298416"/>
    </source>
</evidence>
<keyword evidence="4" id="KW-1185">Reference proteome</keyword>
<evidence type="ECO:0000313" key="3">
    <source>
        <dbReference type="EMBL" id="KAG6395805.1"/>
    </source>
</evidence>
<dbReference type="PANTHER" id="PTHR43392:SF2">
    <property type="entry name" value="AAA-TYPE ATPASE FAMILY PROTEIN _ ANKYRIN REPEAT FAMILY PROTEIN"/>
    <property type="match status" value="1"/>
</dbReference>
<dbReference type="AlphaFoldDB" id="A0A8X8WIA4"/>
<dbReference type="PRINTS" id="PR00819">
    <property type="entry name" value="CBXCFQXSUPER"/>
</dbReference>
<dbReference type="EMBL" id="PNBA02000016">
    <property type="protein sequence ID" value="KAG6395805.1"/>
    <property type="molecule type" value="Genomic_DNA"/>
</dbReference>
<evidence type="ECO:0000256" key="2">
    <source>
        <dbReference type="ARBA" id="ARBA00022840"/>
    </source>
</evidence>
<dbReference type="Proteomes" id="UP000298416">
    <property type="component" value="Unassembled WGS sequence"/>
</dbReference>
<dbReference type="InterPro" id="IPR050773">
    <property type="entry name" value="CbxX/CfxQ_RuBisCO_ESX"/>
</dbReference>
<gene>
    <name evidence="3" type="ORF">SASPL_141934</name>
</gene>
<dbReference type="InterPro" id="IPR000641">
    <property type="entry name" value="CbxX/CfxQ"/>
</dbReference>
<dbReference type="PANTHER" id="PTHR43392">
    <property type="entry name" value="AAA-TYPE ATPASE FAMILY PROTEIN / ANKYRIN REPEAT FAMILY PROTEIN"/>
    <property type="match status" value="1"/>
</dbReference>
<protein>
    <submittedName>
        <fullName evidence="3">Uncharacterized protein</fullName>
    </submittedName>
</protein>